<sequence length="172" mass="19673">MDVSGALTDNTHVIRVPEYFYAVDINYLTHMIGGISTQEINALELEFLSLIDWHLASTGPILQQYYANLVEQHPCYERILSDHQLISQRNSGPISNSKKRRRSSAEEQQQTTNLSLSEDDVDDDDDEDDDEDSQDPENARKNSLDISIKIEEETTKKHFDTLLNDETIPYIA</sequence>
<feature type="compositionally biased region" description="Polar residues" evidence="1">
    <location>
        <begin position="106"/>
        <end position="116"/>
    </location>
</feature>
<dbReference type="PANTHER" id="PTHR15615:SF117">
    <property type="entry name" value="PHO85 CYCLIN PHO80"/>
    <property type="match status" value="1"/>
</dbReference>
<keyword evidence="3" id="KW-1185">Reference proteome</keyword>
<evidence type="ECO:0000256" key="1">
    <source>
        <dbReference type="SAM" id="MobiDB-lite"/>
    </source>
</evidence>
<dbReference type="InterPro" id="IPR013922">
    <property type="entry name" value="Cyclin_PHO80-like"/>
</dbReference>
<name>S2JM54_MUCC1</name>
<feature type="region of interest" description="Disordered" evidence="1">
    <location>
        <begin position="87"/>
        <end position="146"/>
    </location>
</feature>
<feature type="compositionally biased region" description="Acidic residues" evidence="1">
    <location>
        <begin position="117"/>
        <end position="135"/>
    </location>
</feature>
<dbReference type="GO" id="GO:0005634">
    <property type="term" value="C:nucleus"/>
    <property type="evidence" value="ECO:0007669"/>
    <property type="project" value="TreeGrafter"/>
</dbReference>
<evidence type="ECO:0000313" key="3">
    <source>
        <dbReference type="Proteomes" id="UP000014254"/>
    </source>
</evidence>
<dbReference type="OrthoDB" id="337735at2759"/>
<dbReference type="PANTHER" id="PTHR15615">
    <property type="match status" value="1"/>
</dbReference>
<accession>S2JM54</accession>
<gene>
    <name evidence="2" type="ORF">HMPREF1544_09624</name>
</gene>
<dbReference type="VEuPathDB" id="FungiDB:HMPREF1544_09624"/>
<dbReference type="InParanoid" id="S2JM54"/>
<feature type="compositionally biased region" description="Basic and acidic residues" evidence="1">
    <location>
        <begin position="137"/>
        <end position="146"/>
    </location>
</feature>
<dbReference type="GO" id="GO:0019901">
    <property type="term" value="F:protein kinase binding"/>
    <property type="evidence" value="ECO:0007669"/>
    <property type="project" value="InterPro"/>
</dbReference>
<dbReference type="GO" id="GO:0000307">
    <property type="term" value="C:cyclin-dependent protein kinase holoenzyme complex"/>
    <property type="evidence" value="ECO:0007669"/>
    <property type="project" value="TreeGrafter"/>
</dbReference>
<proteinExistence type="predicted"/>
<evidence type="ECO:0000313" key="2">
    <source>
        <dbReference type="EMBL" id="EPB83643.1"/>
    </source>
</evidence>
<dbReference type="AlphaFoldDB" id="S2JM54"/>
<feature type="compositionally biased region" description="Polar residues" evidence="1">
    <location>
        <begin position="87"/>
        <end position="96"/>
    </location>
</feature>
<organism evidence="2 3">
    <name type="scientific">Mucor circinelloides f. circinelloides (strain 1006PhL)</name>
    <name type="common">Mucormycosis agent</name>
    <name type="synonym">Calyptromyces circinelloides</name>
    <dbReference type="NCBI Taxonomy" id="1220926"/>
    <lineage>
        <taxon>Eukaryota</taxon>
        <taxon>Fungi</taxon>
        <taxon>Fungi incertae sedis</taxon>
        <taxon>Mucoromycota</taxon>
        <taxon>Mucoromycotina</taxon>
        <taxon>Mucoromycetes</taxon>
        <taxon>Mucorales</taxon>
        <taxon>Mucorineae</taxon>
        <taxon>Mucoraceae</taxon>
        <taxon>Mucor</taxon>
    </lineage>
</organism>
<protein>
    <submittedName>
        <fullName evidence="2">Uncharacterized protein</fullName>
    </submittedName>
</protein>
<dbReference type="STRING" id="1220926.S2JM54"/>
<dbReference type="Proteomes" id="UP000014254">
    <property type="component" value="Unassembled WGS sequence"/>
</dbReference>
<dbReference type="EMBL" id="KE124064">
    <property type="protein sequence ID" value="EPB83643.1"/>
    <property type="molecule type" value="Genomic_DNA"/>
</dbReference>
<dbReference type="GO" id="GO:0016538">
    <property type="term" value="F:cyclin-dependent protein serine/threonine kinase regulator activity"/>
    <property type="evidence" value="ECO:0007669"/>
    <property type="project" value="TreeGrafter"/>
</dbReference>
<reference evidence="3" key="1">
    <citation type="submission" date="2013-05" db="EMBL/GenBank/DDBJ databases">
        <title>The Genome sequence of Mucor circinelloides f. circinelloides 1006PhL.</title>
        <authorList>
            <consortium name="The Broad Institute Genomics Platform"/>
            <person name="Cuomo C."/>
            <person name="Earl A."/>
            <person name="Findley K."/>
            <person name="Lee S.C."/>
            <person name="Walker B."/>
            <person name="Young S."/>
            <person name="Zeng Q."/>
            <person name="Gargeya S."/>
            <person name="Fitzgerald M."/>
            <person name="Haas B."/>
            <person name="Abouelleil A."/>
            <person name="Allen A.W."/>
            <person name="Alvarado L."/>
            <person name="Arachchi H.M."/>
            <person name="Berlin A.M."/>
            <person name="Chapman S.B."/>
            <person name="Gainer-Dewar J."/>
            <person name="Goldberg J."/>
            <person name="Griggs A."/>
            <person name="Gujja S."/>
            <person name="Hansen M."/>
            <person name="Howarth C."/>
            <person name="Imamovic A."/>
            <person name="Ireland A."/>
            <person name="Larimer J."/>
            <person name="McCowan C."/>
            <person name="Murphy C."/>
            <person name="Pearson M."/>
            <person name="Poon T.W."/>
            <person name="Priest M."/>
            <person name="Roberts A."/>
            <person name="Saif S."/>
            <person name="Shea T."/>
            <person name="Sisk P."/>
            <person name="Sykes S."/>
            <person name="Wortman J."/>
            <person name="Nusbaum C."/>
            <person name="Birren B."/>
        </authorList>
    </citation>
    <scope>NUCLEOTIDE SEQUENCE [LARGE SCALE GENOMIC DNA]</scope>
    <source>
        <strain evidence="3">1006PhL</strain>
    </source>
</reference>
<dbReference type="Gene3D" id="1.10.472.10">
    <property type="entry name" value="Cyclin-like"/>
    <property type="match status" value="1"/>
</dbReference>
<dbReference type="eggNOG" id="KOG1674">
    <property type="taxonomic scope" value="Eukaryota"/>
</dbReference>